<dbReference type="RefSeq" id="WP_154280782.1">
    <property type="nucleotide sequence ID" value="NZ_JBHUJQ010000001.1"/>
</dbReference>
<dbReference type="OrthoDB" id="670341at2"/>
<organism evidence="1 2">
    <name type="scientific">Pedobacter petrophilus</name>
    <dbReference type="NCBI Taxonomy" id="1908241"/>
    <lineage>
        <taxon>Bacteria</taxon>
        <taxon>Pseudomonadati</taxon>
        <taxon>Bacteroidota</taxon>
        <taxon>Sphingobacteriia</taxon>
        <taxon>Sphingobacteriales</taxon>
        <taxon>Sphingobacteriaceae</taxon>
        <taxon>Pedobacter</taxon>
    </lineage>
</organism>
<gene>
    <name evidence="1" type="ORF">GJU39_10615</name>
</gene>
<dbReference type="SUPFAM" id="SSF69318">
    <property type="entry name" value="Integrin alpha N-terminal domain"/>
    <property type="match status" value="1"/>
</dbReference>
<comment type="caution">
    <text evidence="1">The sequence shown here is derived from an EMBL/GenBank/DDBJ whole genome shotgun (WGS) entry which is preliminary data.</text>
</comment>
<accession>A0A7K0FZN9</accession>
<proteinExistence type="predicted"/>
<keyword evidence="2" id="KW-1185">Reference proteome</keyword>
<dbReference type="InterPro" id="IPR058087">
    <property type="entry name" value="XAC2610_dom"/>
</dbReference>
<evidence type="ECO:0000313" key="1">
    <source>
        <dbReference type="EMBL" id="MRX76544.1"/>
    </source>
</evidence>
<reference evidence="1 2" key="1">
    <citation type="submission" date="2019-11" db="EMBL/GenBank/DDBJ databases">
        <title>Pedobacter petrophilus genome.</title>
        <authorList>
            <person name="Feldbauer M.J."/>
            <person name="Newman J.D."/>
        </authorList>
    </citation>
    <scope>NUCLEOTIDE SEQUENCE [LARGE SCALE GENOMIC DNA]</scope>
    <source>
        <strain evidence="1 2">LMG 29686</strain>
    </source>
</reference>
<dbReference type="InterPro" id="IPR028994">
    <property type="entry name" value="Integrin_alpha_N"/>
</dbReference>
<evidence type="ECO:0000313" key="2">
    <source>
        <dbReference type="Proteomes" id="UP000487757"/>
    </source>
</evidence>
<dbReference type="NCBIfam" id="NF047539">
    <property type="entry name" value="XAC2610_fam"/>
    <property type="match status" value="1"/>
</dbReference>
<name>A0A7K0FZN9_9SPHI</name>
<sequence>MKILSTMILSLMTFLAYGQNYAVLKLTERKENVMASAIDVSWKAKEKASEFTLEFANDAEILTILSKKEFNANDTLKFDLDFDHKTDTVIFDLVKAIIICKLSTQNFTSVQSQELAFEEPQSHIRESAGGFTYSVPWMRAGYHADFAYNKIDKKVQLVAMDRYEFGPANNDGSGESSIDLLTNDYVGDWNYYDLVNEELVKIPTIKRKMIFPKTYLNNFDDTIPYDYSAKCADIFNQEKTKLINANALKKEKYAWKNYYPFANKNYIVSIKQTKDDANSEIYFVEKTANSTKLIWKEPIIINQPTSSVAYEDFNDDGIKDLLVFSTTGARGSNEFYYLYLVDEKKNTLTKVQDFETIVNPSYDEKYRVIIAYGYSGINNYSIYKISASSKAVQIGESFEDDFDENPMQLNQKIERILKNKTSFKMKKKRQGK</sequence>
<protein>
    <submittedName>
        <fullName evidence="1">Uncharacterized protein</fullName>
    </submittedName>
</protein>
<dbReference type="EMBL" id="WKKH01000013">
    <property type="protein sequence ID" value="MRX76544.1"/>
    <property type="molecule type" value="Genomic_DNA"/>
</dbReference>
<dbReference type="Proteomes" id="UP000487757">
    <property type="component" value="Unassembled WGS sequence"/>
</dbReference>
<dbReference type="AlphaFoldDB" id="A0A7K0FZN9"/>